<evidence type="ECO:0000313" key="1">
    <source>
        <dbReference type="EMBL" id="TCS35820.1"/>
    </source>
</evidence>
<proteinExistence type="predicted"/>
<protein>
    <submittedName>
        <fullName evidence="1">Uncharacterized protein</fullName>
    </submittedName>
</protein>
<comment type="caution">
    <text evidence="1">The sequence shown here is derived from an EMBL/GenBank/DDBJ whole genome shotgun (WGS) entry which is preliminary data.</text>
</comment>
<keyword evidence="2" id="KW-1185">Reference proteome</keyword>
<name>A0A4V2UIE3_PAULE</name>
<reference evidence="1 2" key="1">
    <citation type="submission" date="2019-03" db="EMBL/GenBank/DDBJ databases">
        <title>Genomic Encyclopedia of Type Strains, Phase IV (KMG-IV): sequencing the most valuable type-strain genomes for metagenomic binning, comparative biology and taxonomic classification.</title>
        <authorList>
            <person name="Goeker M."/>
        </authorList>
    </citation>
    <scope>NUCLEOTIDE SEQUENCE [LARGE SCALE GENOMIC DNA]</scope>
    <source>
        <strain evidence="1 2">DSM 7445</strain>
    </source>
</reference>
<organism evidence="1 2">
    <name type="scientific">Paucimonas lemoignei</name>
    <name type="common">Pseudomonas lemoignei</name>
    <dbReference type="NCBI Taxonomy" id="29443"/>
    <lineage>
        <taxon>Bacteria</taxon>
        <taxon>Pseudomonadati</taxon>
        <taxon>Pseudomonadota</taxon>
        <taxon>Betaproteobacteria</taxon>
        <taxon>Burkholderiales</taxon>
        <taxon>Burkholderiaceae</taxon>
        <taxon>Paucimonas</taxon>
    </lineage>
</organism>
<accession>A0A4V2UIE3</accession>
<dbReference type="AlphaFoldDB" id="A0A4V2UIE3"/>
<gene>
    <name evidence="1" type="ORF">EDC30_109119</name>
</gene>
<sequence length="65" mass="7166">MKTIRISDETFLVLQCAVMNSMKQTNAMLETCTSANMKADLEKDRIKHATALHELLDPPNAGFGA</sequence>
<dbReference type="EMBL" id="SLZQ01000009">
    <property type="protein sequence ID" value="TCS35820.1"/>
    <property type="molecule type" value="Genomic_DNA"/>
</dbReference>
<evidence type="ECO:0000313" key="2">
    <source>
        <dbReference type="Proteomes" id="UP000295382"/>
    </source>
</evidence>
<dbReference type="RefSeq" id="WP_132259498.1">
    <property type="nucleotide sequence ID" value="NZ_SLZQ01000009.1"/>
</dbReference>
<dbReference type="Proteomes" id="UP000295382">
    <property type="component" value="Unassembled WGS sequence"/>
</dbReference>